<evidence type="ECO:0000256" key="10">
    <source>
        <dbReference type="PIRSR" id="PIRSR037215-1"/>
    </source>
</evidence>
<feature type="domain" description="Peptidase M20 dimerisation" evidence="12">
    <location>
        <begin position="205"/>
        <end position="308"/>
    </location>
</feature>
<feature type="binding site" evidence="11">
    <location>
        <position position="174"/>
    </location>
    <ligand>
        <name>Zn(2+)</name>
        <dbReference type="ChEBI" id="CHEBI:29105"/>
        <label>2</label>
    </ligand>
</feature>
<dbReference type="AlphaFoldDB" id="A0A7G9WKY4"/>
<feature type="binding site" evidence="11">
    <location>
        <position position="140"/>
    </location>
    <ligand>
        <name>Zn(2+)</name>
        <dbReference type="ChEBI" id="CHEBI:29105"/>
        <label>1</label>
    </ligand>
</feature>
<evidence type="ECO:0000256" key="9">
    <source>
        <dbReference type="NCBIfam" id="TIGR01882"/>
    </source>
</evidence>
<dbReference type="InterPro" id="IPR011650">
    <property type="entry name" value="Peptidase_M20_dimer"/>
</dbReference>
<dbReference type="NCBIfam" id="TIGR01882">
    <property type="entry name" value="peptidase-T"/>
    <property type="match status" value="1"/>
</dbReference>
<dbReference type="KEGG" id="caml:H6X83_07050"/>
<reference evidence="13 14" key="1">
    <citation type="submission" date="2020-08" db="EMBL/GenBank/DDBJ databases">
        <authorList>
            <person name="Ren C."/>
            <person name="Gu Y."/>
            <person name="Xu Y."/>
        </authorList>
    </citation>
    <scope>NUCLEOTIDE SEQUENCE [LARGE SCALE GENOMIC DNA]</scope>
    <source>
        <strain evidence="13 14">LBM18003</strain>
    </source>
</reference>
<comment type="cofactor">
    <cofactor evidence="11">
        <name>Zn(2+)</name>
        <dbReference type="ChEBI" id="CHEBI:29105"/>
    </cofactor>
    <text evidence="11">Binds 2 Zn(2+) ions per subunit.</text>
</comment>
<dbReference type="PANTHER" id="PTHR42994:SF1">
    <property type="entry name" value="PEPTIDASE T"/>
    <property type="match status" value="1"/>
</dbReference>
<evidence type="ECO:0000256" key="6">
    <source>
        <dbReference type="ARBA" id="ARBA00022801"/>
    </source>
</evidence>
<protein>
    <recommendedName>
        <fullName evidence="9">Peptidase T</fullName>
        <ecNumber evidence="9">3.4.11.4</ecNumber>
    </recommendedName>
</protein>
<dbReference type="Gene3D" id="3.40.630.10">
    <property type="entry name" value="Zn peptidases"/>
    <property type="match status" value="1"/>
</dbReference>
<dbReference type="RefSeq" id="WP_212508411.1">
    <property type="nucleotide sequence ID" value="NZ_CP060696.1"/>
</dbReference>
<keyword evidence="4" id="KW-0645">Protease</keyword>
<evidence type="ECO:0000259" key="12">
    <source>
        <dbReference type="Pfam" id="PF07687"/>
    </source>
</evidence>
<comment type="catalytic activity">
    <reaction evidence="1">
        <text>Release of the N-terminal residue from a tripeptide.</text>
        <dbReference type="EC" id="3.4.11.4"/>
    </reaction>
</comment>
<dbReference type="Pfam" id="PF01546">
    <property type="entry name" value="Peptidase_M20"/>
    <property type="match status" value="1"/>
</dbReference>
<feature type="binding site" evidence="11">
    <location>
        <position position="378"/>
    </location>
    <ligand>
        <name>Zn(2+)</name>
        <dbReference type="ChEBI" id="CHEBI:29105"/>
        <label>2</label>
    </ligand>
</feature>
<feature type="active site" description="Proton acceptor" evidence="10">
    <location>
        <position position="173"/>
    </location>
</feature>
<dbReference type="NCBIfam" id="NF009920">
    <property type="entry name" value="PRK13381.1"/>
    <property type="match status" value="1"/>
</dbReference>
<dbReference type="InterPro" id="IPR001261">
    <property type="entry name" value="ArgE/DapE_CS"/>
</dbReference>
<evidence type="ECO:0000256" key="4">
    <source>
        <dbReference type="ARBA" id="ARBA00022670"/>
    </source>
</evidence>
<evidence type="ECO:0000256" key="11">
    <source>
        <dbReference type="PIRSR" id="PIRSR037215-2"/>
    </source>
</evidence>
<evidence type="ECO:0000313" key="14">
    <source>
        <dbReference type="Proteomes" id="UP000516046"/>
    </source>
</evidence>
<dbReference type="Pfam" id="PF07687">
    <property type="entry name" value="M20_dimer"/>
    <property type="match status" value="1"/>
</dbReference>
<dbReference type="SUPFAM" id="SSF53187">
    <property type="entry name" value="Zn-dependent exopeptidases"/>
    <property type="match status" value="1"/>
</dbReference>
<dbReference type="PROSITE" id="PS00758">
    <property type="entry name" value="ARGE_DAPE_CPG2_1"/>
    <property type="match status" value="1"/>
</dbReference>
<feature type="active site" evidence="10">
    <location>
        <position position="80"/>
    </location>
</feature>
<dbReference type="GO" id="GO:0008270">
    <property type="term" value="F:zinc ion binding"/>
    <property type="evidence" value="ECO:0007669"/>
    <property type="project" value="InterPro"/>
</dbReference>
<keyword evidence="7 11" id="KW-0862">Zinc</keyword>
<dbReference type="CDD" id="cd03892">
    <property type="entry name" value="M20_peptT"/>
    <property type="match status" value="1"/>
</dbReference>
<dbReference type="InterPro" id="IPR010161">
    <property type="entry name" value="Peptidase_M20B"/>
</dbReference>
<dbReference type="GO" id="GO:0045148">
    <property type="term" value="F:tripeptide aminopeptidase activity"/>
    <property type="evidence" value="ECO:0007669"/>
    <property type="project" value="UniProtKB-UniRule"/>
</dbReference>
<evidence type="ECO:0000256" key="5">
    <source>
        <dbReference type="ARBA" id="ARBA00022723"/>
    </source>
</evidence>
<dbReference type="PIRSF" id="PIRSF037215">
    <property type="entry name" value="Peptidase_M20B"/>
    <property type="match status" value="1"/>
</dbReference>
<proteinExistence type="inferred from homology"/>
<feature type="binding site" evidence="11">
    <location>
        <position position="78"/>
    </location>
    <ligand>
        <name>Zn(2+)</name>
        <dbReference type="ChEBI" id="CHEBI:29105"/>
        <label>1</label>
    </ligand>
</feature>
<evidence type="ECO:0000256" key="8">
    <source>
        <dbReference type="ARBA" id="ARBA00023049"/>
    </source>
</evidence>
<sequence length="405" mass="44093">MKAAHRLLKYIKVCTTSDENSTSVPSAQREFDLANQLAEEMRNIGITDVRVTDTCYVYGEIPATAGKEQIPALGFISHMDTAPDFNGEAVNPQIIENYDGENVELGTSGRVLSPREFPHLAQLRGKTLITTDGTTLLGADDKAGIAEILTACETILQKNMPHGRIRIGFTPDEEVGSGADHFDVPGFGADFAYTVDGGDSSEISYENFNAAGAKLTFSGFNVHPGDAKDTMKNASLIAMEANAMLPAAETPAHTQGREGFFHLCNMSGNIEEAKLEYIIRDHSKEHFEIRKDMLHKIADILNEKYGKDTVQLEIKDQYENMLQYIKPYPQLIENARKAMTALGVAPCELPIRGGTDGAKLSVSGLPCPNLGTGGHAFHGPYEHIAAEDMDLSTEIIVGIIEQFAK</sequence>
<keyword evidence="14" id="KW-1185">Reference proteome</keyword>
<evidence type="ECO:0000256" key="1">
    <source>
        <dbReference type="ARBA" id="ARBA00000870"/>
    </source>
</evidence>
<comment type="similarity">
    <text evidence="2">Belongs to the peptidase M20B family.</text>
</comment>
<dbReference type="GO" id="GO:0008237">
    <property type="term" value="F:metallopeptidase activity"/>
    <property type="evidence" value="ECO:0007669"/>
    <property type="project" value="UniProtKB-KW"/>
</dbReference>
<dbReference type="EMBL" id="CP060696">
    <property type="protein sequence ID" value="QNO19346.1"/>
    <property type="molecule type" value="Genomic_DNA"/>
</dbReference>
<dbReference type="Gene3D" id="3.30.70.360">
    <property type="match status" value="1"/>
</dbReference>
<dbReference type="GO" id="GO:0006508">
    <property type="term" value="P:proteolysis"/>
    <property type="evidence" value="ECO:0007669"/>
    <property type="project" value="UniProtKB-UniRule"/>
</dbReference>
<evidence type="ECO:0000313" key="13">
    <source>
        <dbReference type="EMBL" id="QNO19346.1"/>
    </source>
</evidence>
<keyword evidence="6 13" id="KW-0378">Hydrolase</keyword>
<dbReference type="GO" id="GO:0006518">
    <property type="term" value="P:peptide metabolic process"/>
    <property type="evidence" value="ECO:0007669"/>
    <property type="project" value="InterPro"/>
</dbReference>
<dbReference type="InterPro" id="IPR036264">
    <property type="entry name" value="Bact_exopeptidase_dim_dom"/>
</dbReference>
<dbReference type="EC" id="3.4.11.4" evidence="9"/>
<dbReference type="PANTHER" id="PTHR42994">
    <property type="entry name" value="PEPTIDASE T"/>
    <property type="match status" value="1"/>
</dbReference>
<dbReference type="NCBIfam" id="NF003976">
    <property type="entry name" value="PRK05469.1"/>
    <property type="match status" value="1"/>
</dbReference>
<keyword evidence="5 11" id="KW-0479">Metal-binding</keyword>
<evidence type="ECO:0000256" key="3">
    <source>
        <dbReference type="ARBA" id="ARBA00022438"/>
    </source>
</evidence>
<gene>
    <name evidence="13" type="primary">pepT</name>
    <name evidence="13" type="ORF">H6X83_07050</name>
</gene>
<dbReference type="SUPFAM" id="SSF55031">
    <property type="entry name" value="Bacterial exopeptidase dimerisation domain"/>
    <property type="match status" value="1"/>
</dbReference>
<name>A0A7G9WKY4_9FIRM</name>
<feature type="binding site" evidence="11">
    <location>
        <position position="140"/>
    </location>
    <ligand>
        <name>Zn(2+)</name>
        <dbReference type="ChEBI" id="CHEBI:29105"/>
        <label>2</label>
    </ligand>
</feature>
<feature type="binding site" evidence="11">
    <location>
        <position position="196"/>
    </location>
    <ligand>
        <name>Zn(2+)</name>
        <dbReference type="ChEBI" id="CHEBI:29105"/>
        <label>1</label>
    </ligand>
</feature>
<dbReference type="InterPro" id="IPR002933">
    <property type="entry name" value="Peptidase_M20"/>
</dbReference>
<keyword evidence="8" id="KW-0482">Metalloprotease</keyword>
<keyword evidence="3 13" id="KW-0031">Aminopeptidase</keyword>
<organism evidence="13 14">
    <name type="scientific">Caproicibacterium amylolyticum</name>
    <dbReference type="NCBI Taxonomy" id="2766537"/>
    <lineage>
        <taxon>Bacteria</taxon>
        <taxon>Bacillati</taxon>
        <taxon>Bacillota</taxon>
        <taxon>Clostridia</taxon>
        <taxon>Eubacteriales</taxon>
        <taxon>Oscillospiraceae</taxon>
        <taxon>Caproicibacterium</taxon>
    </lineage>
</organism>
<dbReference type="Proteomes" id="UP000516046">
    <property type="component" value="Chromosome"/>
</dbReference>
<evidence type="ECO:0000256" key="7">
    <source>
        <dbReference type="ARBA" id="ARBA00022833"/>
    </source>
</evidence>
<evidence type="ECO:0000256" key="2">
    <source>
        <dbReference type="ARBA" id="ARBA00009692"/>
    </source>
</evidence>
<accession>A0A7G9WKY4</accession>
<dbReference type="PROSITE" id="PS00759">
    <property type="entry name" value="ARGE_DAPE_CPG2_2"/>
    <property type="match status" value="1"/>
</dbReference>